<evidence type="ECO:0000313" key="2">
    <source>
        <dbReference type="Proteomes" id="UP001054945"/>
    </source>
</evidence>
<dbReference type="PANTHER" id="PTHR23357">
    <property type="entry name" value="RENALASE"/>
    <property type="match status" value="1"/>
</dbReference>
<dbReference type="PANTHER" id="PTHR23357:SF1">
    <property type="entry name" value="RENALASE"/>
    <property type="match status" value="1"/>
</dbReference>
<proteinExistence type="predicted"/>
<gene>
    <name evidence="1" type="primary">RNLS</name>
    <name evidence="1" type="ORF">CEXT_789861</name>
</gene>
<evidence type="ECO:0000313" key="1">
    <source>
        <dbReference type="EMBL" id="GIY78337.1"/>
    </source>
</evidence>
<dbReference type="EMBL" id="BPLR01015743">
    <property type="protein sequence ID" value="GIY78337.1"/>
    <property type="molecule type" value="Genomic_DNA"/>
</dbReference>
<dbReference type="AlphaFoldDB" id="A0AAV4W6I9"/>
<accession>A0AAV4W6I9</accession>
<reference evidence="1 2" key="1">
    <citation type="submission" date="2021-06" db="EMBL/GenBank/DDBJ databases">
        <title>Caerostris extrusa draft genome.</title>
        <authorList>
            <person name="Kono N."/>
            <person name="Arakawa K."/>
        </authorList>
    </citation>
    <scope>NUCLEOTIDE SEQUENCE [LARGE SCALE GENOMIC DNA]</scope>
</reference>
<name>A0AAV4W6I9_CAEEX</name>
<dbReference type="Gene3D" id="3.90.660.10">
    <property type="match status" value="1"/>
</dbReference>
<protein>
    <submittedName>
        <fullName evidence="1">Renalase</fullName>
    </submittedName>
</protein>
<organism evidence="1 2">
    <name type="scientific">Caerostris extrusa</name>
    <name type="common">Bark spider</name>
    <name type="synonym">Caerostris bankana</name>
    <dbReference type="NCBI Taxonomy" id="172846"/>
    <lineage>
        <taxon>Eukaryota</taxon>
        <taxon>Metazoa</taxon>
        <taxon>Ecdysozoa</taxon>
        <taxon>Arthropoda</taxon>
        <taxon>Chelicerata</taxon>
        <taxon>Arachnida</taxon>
        <taxon>Araneae</taxon>
        <taxon>Araneomorphae</taxon>
        <taxon>Entelegynae</taxon>
        <taxon>Araneoidea</taxon>
        <taxon>Araneidae</taxon>
        <taxon>Caerostris</taxon>
    </lineage>
</organism>
<dbReference type="InterPro" id="IPR040174">
    <property type="entry name" value="RNLS"/>
</dbReference>
<dbReference type="GO" id="GO:0005576">
    <property type="term" value="C:extracellular region"/>
    <property type="evidence" value="ECO:0007669"/>
    <property type="project" value="TreeGrafter"/>
</dbReference>
<comment type="caution">
    <text evidence="1">The sequence shown here is derived from an EMBL/GenBank/DDBJ whole genome shotgun (WGS) entry which is preliminary data.</text>
</comment>
<dbReference type="GO" id="GO:0016651">
    <property type="term" value="F:oxidoreductase activity, acting on NAD(P)H"/>
    <property type="evidence" value="ECO:0007669"/>
    <property type="project" value="InterPro"/>
</dbReference>
<sequence length="104" mass="11995">MLLSGASGLPSIVFHTSKEFGKKYIDENAETVQDIITQRIKTLFPDIPIPAETKFHKWRYSQVEKKVITESLGAWYFQRGLFSFVEETVLPILILKAVFFQLKT</sequence>
<dbReference type="Proteomes" id="UP001054945">
    <property type="component" value="Unassembled WGS sequence"/>
</dbReference>
<keyword evidence="2" id="KW-1185">Reference proteome</keyword>